<evidence type="ECO:0000256" key="2">
    <source>
        <dbReference type="ARBA" id="ARBA00009233"/>
    </source>
</evidence>
<feature type="binding site" evidence="10">
    <location>
        <begin position="192"/>
        <end position="196"/>
    </location>
    <ligand>
        <name>NAD(+)</name>
        <dbReference type="ChEBI" id="CHEBI:57540"/>
    </ligand>
</feature>
<evidence type="ECO:0000256" key="10">
    <source>
        <dbReference type="PIRSR" id="PIRSR000094-3"/>
    </source>
</evidence>
<evidence type="ECO:0000313" key="11">
    <source>
        <dbReference type="EMBL" id="SDL63318.1"/>
    </source>
</evidence>
<gene>
    <name evidence="11" type="ORF">SAMN04488242_2193</name>
</gene>
<proteinExistence type="inferred from homology"/>
<comment type="pathway">
    <text evidence="1">Lipid metabolism.</text>
</comment>
<keyword evidence="7 8" id="KW-0275">Fatty acid biosynthesis</keyword>
<dbReference type="NCBIfam" id="NF005908">
    <property type="entry name" value="PRK07889.1"/>
    <property type="match status" value="1"/>
</dbReference>
<reference evidence="11 12" key="1">
    <citation type="submission" date="2016-10" db="EMBL/GenBank/DDBJ databases">
        <authorList>
            <person name="de Groot N.N."/>
        </authorList>
    </citation>
    <scope>NUCLEOTIDE SEQUENCE [LARGE SCALE GENOMIC DNA]</scope>
    <source>
        <strain evidence="11 12">CGMCC 1.9159</strain>
    </source>
</reference>
<dbReference type="STRING" id="686624.SAMN04488242_2193"/>
<keyword evidence="8 10" id="KW-0520">NAD</keyword>
<evidence type="ECO:0000256" key="9">
    <source>
        <dbReference type="PIRSR" id="PIRSR000094-2"/>
    </source>
</evidence>
<dbReference type="InterPro" id="IPR014358">
    <property type="entry name" value="Enoyl-ACP_Rdtase_NADH"/>
</dbReference>
<keyword evidence="12" id="KW-1185">Reference proteome</keyword>
<dbReference type="SUPFAM" id="SSF51735">
    <property type="entry name" value="NAD(P)-binding Rossmann-fold domains"/>
    <property type="match status" value="1"/>
</dbReference>
<dbReference type="PANTHER" id="PTHR43159:SF2">
    <property type="entry name" value="ENOYL-[ACYL-CARRIER-PROTEIN] REDUCTASE [NADH], CHLOROPLASTIC"/>
    <property type="match status" value="1"/>
</dbReference>
<evidence type="ECO:0000256" key="5">
    <source>
        <dbReference type="ARBA" id="ARBA00023002"/>
    </source>
</evidence>
<dbReference type="RefSeq" id="WP_093252048.1">
    <property type="nucleotide sequence ID" value="NZ_FNGP01000004.1"/>
</dbReference>
<feature type="binding site" evidence="10">
    <location>
        <begin position="64"/>
        <end position="65"/>
    </location>
    <ligand>
        <name>NAD(+)</name>
        <dbReference type="ChEBI" id="CHEBI:57540"/>
    </ligand>
</feature>
<dbReference type="UniPathway" id="UPA00915"/>
<name>A0A1G9LN13_9ACTN</name>
<dbReference type="GO" id="GO:0004318">
    <property type="term" value="F:enoyl-[acyl-carrier-protein] reductase (NADH) activity"/>
    <property type="evidence" value="ECO:0007669"/>
    <property type="project" value="UniProtKB-EC"/>
</dbReference>
<protein>
    <recommendedName>
        <fullName evidence="8">Enoyl-[acyl-carrier-protein] reductase [NADH]</fullName>
        <ecNumber evidence="8">1.3.1.9</ecNumber>
    </recommendedName>
</protein>
<evidence type="ECO:0000256" key="3">
    <source>
        <dbReference type="ARBA" id="ARBA00022516"/>
    </source>
</evidence>
<evidence type="ECO:0000256" key="8">
    <source>
        <dbReference type="PIRNR" id="PIRNR000094"/>
    </source>
</evidence>
<comment type="similarity">
    <text evidence="2 8">Belongs to the short-chain dehydrogenases/reductases (SDR) family. FabI subfamily.</text>
</comment>
<dbReference type="Gene3D" id="3.40.50.720">
    <property type="entry name" value="NAD(P)-binding Rossmann-like Domain"/>
    <property type="match status" value="1"/>
</dbReference>
<feature type="binding site" evidence="9">
    <location>
        <position position="96"/>
    </location>
    <ligand>
        <name>substrate</name>
    </ligand>
</feature>
<dbReference type="OrthoDB" id="9803628at2"/>
<keyword evidence="4" id="KW-0276">Fatty acid metabolism</keyword>
<dbReference type="Pfam" id="PF13561">
    <property type="entry name" value="adh_short_C2"/>
    <property type="match status" value="1"/>
</dbReference>
<comment type="catalytic activity">
    <reaction evidence="8">
        <text>a 2,3-saturated acyl-[ACP] + NAD(+) = a (2E)-enoyl-[ACP] + NADH + H(+)</text>
        <dbReference type="Rhea" id="RHEA:10240"/>
        <dbReference type="Rhea" id="RHEA-COMP:9925"/>
        <dbReference type="Rhea" id="RHEA-COMP:9926"/>
        <dbReference type="ChEBI" id="CHEBI:15378"/>
        <dbReference type="ChEBI" id="CHEBI:57540"/>
        <dbReference type="ChEBI" id="CHEBI:57945"/>
        <dbReference type="ChEBI" id="CHEBI:78784"/>
        <dbReference type="ChEBI" id="CHEBI:78785"/>
        <dbReference type="EC" id="1.3.1.9"/>
    </reaction>
</comment>
<keyword evidence="6" id="KW-0443">Lipid metabolism</keyword>
<dbReference type="Proteomes" id="UP000199475">
    <property type="component" value="Unassembled WGS sequence"/>
</dbReference>
<dbReference type="InterPro" id="IPR036291">
    <property type="entry name" value="NAD(P)-bd_dom_sf"/>
</dbReference>
<feature type="binding site" evidence="10">
    <location>
        <position position="93"/>
    </location>
    <ligand>
        <name>NAD(+)</name>
        <dbReference type="ChEBI" id="CHEBI:57540"/>
    </ligand>
</feature>
<evidence type="ECO:0000256" key="6">
    <source>
        <dbReference type="ARBA" id="ARBA00023098"/>
    </source>
</evidence>
<dbReference type="InterPro" id="IPR002347">
    <property type="entry name" value="SDR_fam"/>
</dbReference>
<sequence length="257" mass="27162">MGILEGKNILVTGVTIDTSIAYVVADIAQQEGANVVISGAGRALRLATRVAKRLDPQPPVIELDVTVPEHLDSLPATLEPHFDDRIDGVVHSIAFANPETALGGAFLSTQWEDVSKAMEISAFSLKSLAMAAKPMMRDGGSIVGLTFDATVSWPAYDWMGVAKSALESTSRYLARYLGPEGIRSNIVAAGPIDTLAKQAIPGASSFNDIWSERAPLGWDPKDARPAARAVVALLSDWFPATTGEMVHVDGGLHSTGA</sequence>
<dbReference type="PIRSF" id="PIRSF000094">
    <property type="entry name" value="Enoyl-ACP_rdct"/>
    <property type="match status" value="1"/>
</dbReference>
<feature type="binding site" evidence="10">
    <location>
        <position position="13"/>
    </location>
    <ligand>
        <name>NAD(+)</name>
        <dbReference type="ChEBI" id="CHEBI:57540"/>
    </ligand>
</feature>
<keyword evidence="3 8" id="KW-0444">Lipid biosynthesis</keyword>
<dbReference type="EMBL" id="FNGP01000004">
    <property type="protein sequence ID" value="SDL63318.1"/>
    <property type="molecule type" value="Genomic_DNA"/>
</dbReference>
<dbReference type="PANTHER" id="PTHR43159">
    <property type="entry name" value="ENOYL-[ACYL-CARRIER-PROTEIN] REDUCTASE"/>
    <property type="match status" value="1"/>
</dbReference>
<evidence type="ECO:0000256" key="1">
    <source>
        <dbReference type="ARBA" id="ARBA00005189"/>
    </source>
</evidence>
<evidence type="ECO:0000313" key="12">
    <source>
        <dbReference type="Proteomes" id="UP000199475"/>
    </source>
</evidence>
<accession>A0A1G9LN13</accession>
<feature type="binding site" evidence="10">
    <location>
        <position position="163"/>
    </location>
    <ligand>
        <name>NAD(+)</name>
        <dbReference type="ChEBI" id="CHEBI:57540"/>
    </ligand>
</feature>
<keyword evidence="5 8" id="KW-0560">Oxidoreductase</keyword>
<organism evidence="11 12">
    <name type="scientific">Tessaracoccus oleiagri</name>
    <dbReference type="NCBI Taxonomy" id="686624"/>
    <lineage>
        <taxon>Bacteria</taxon>
        <taxon>Bacillati</taxon>
        <taxon>Actinomycetota</taxon>
        <taxon>Actinomycetes</taxon>
        <taxon>Propionibacteriales</taxon>
        <taxon>Propionibacteriaceae</taxon>
        <taxon>Tessaracoccus</taxon>
    </lineage>
</organism>
<dbReference type="EC" id="1.3.1.9" evidence="8"/>
<evidence type="ECO:0000256" key="4">
    <source>
        <dbReference type="ARBA" id="ARBA00022832"/>
    </source>
</evidence>
<dbReference type="GO" id="GO:0006633">
    <property type="term" value="P:fatty acid biosynthetic process"/>
    <property type="evidence" value="ECO:0007669"/>
    <property type="project" value="UniProtKB-KW"/>
</dbReference>
<evidence type="ECO:0000256" key="7">
    <source>
        <dbReference type="ARBA" id="ARBA00023160"/>
    </source>
</evidence>
<dbReference type="AlphaFoldDB" id="A0A1G9LN13"/>
<feature type="binding site" evidence="10">
    <location>
        <begin position="19"/>
        <end position="20"/>
    </location>
    <ligand>
        <name>NAD(+)</name>
        <dbReference type="ChEBI" id="CHEBI:57540"/>
    </ligand>
</feature>